<dbReference type="EMBL" id="CACRUE010000044">
    <property type="protein sequence ID" value="VYU51977.1"/>
    <property type="molecule type" value="Genomic_DNA"/>
</dbReference>
<protein>
    <submittedName>
        <fullName evidence="3">Anti-sigma-V factor RsiV</fullName>
    </submittedName>
</protein>
<evidence type="ECO:0000259" key="2">
    <source>
        <dbReference type="Pfam" id="PF13739"/>
    </source>
</evidence>
<feature type="domain" description="Deacetylase PdaC" evidence="2">
    <location>
        <begin position="43"/>
        <end position="135"/>
    </location>
</feature>
<sequence length="252" mass="29345">MKKLTTIIVLIAGILIVSICNFNTVREAFELNTRNAAVDSKVINKENKYIKSELKIPKLVMNNKEIERILNKKFESDIMNFYNTSVKEAESYFDDFPDAENKFVISSDYEVKKSNNKVLSMLIKYYKYSGGAHGTYEYIPYNVDLTSGGIFTLKDLFNENSNYKVVIEDEIKKQIIQLNKEQNLPKNSTQLYAFNEIKDNQKFYIVDDTIVIFFDLYDIAPYVAGIPEFPINKEIISNLLNNQYKEIIFFKE</sequence>
<accession>A0A6N3FHZ7</accession>
<proteinExistence type="predicted"/>
<dbReference type="AlphaFoldDB" id="A0A6N3FHZ7"/>
<evidence type="ECO:0000313" key="3">
    <source>
        <dbReference type="EMBL" id="VYU51977.1"/>
    </source>
</evidence>
<reference evidence="3" key="1">
    <citation type="submission" date="2019-11" db="EMBL/GenBank/DDBJ databases">
        <authorList>
            <person name="Feng L."/>
        </authorList>
    </citation>
    <scope>NUCLEOTIDE SEQUENCE</scope>
    <source>
        <strain evidence="3">IbartlettiiLFYP30</strain>
    </source>
</reference>
<feature type="domain" description="DUF3298" evidence="1">
    <location>
        <begin position="154"/>
        <end position="232"/>
    </location>
</feature>
<name>A0A6N3FHZ7_9FIRM</name>
<dbReference type="Gene3D" id="3.30.565.40">
    <property type="entry name" value="Fervidobacterium nodosum Rt17-B1 like"/>
    <property type="match status" value="1"/>
</dbReference>
<dbReference type="RefSeq" id="WP_022071038.1">
    <property type="nucleotide sequence ID" value="NZ_CABIXZ010000004.1"/>
</dbReference>
<gene>
    <name evidence="3" type="primary">rsiV</name>
    <name evidence="3" type="ORF">IBLFYP30_00430</name>
</gene>
<dbReference type="InterPro" id="IPR025303">
    <property type="entry name" value="PdaC"/>
</dbReference>
<dbReference type="Gene3D" id="3.90.640.20">
    <property type="entry name" value="Heat-shock cognate protein, ATPase"/>
    <property type="match status" value="1"/>
</dbReference>
<dbReference type="Pfam" id="PF13739">
    <property type="entry name" value="PdaC"/>
    <property type="match status" value="1"/>
</dbReference>
<evidence type="ECO:0000259" key="1">
    <source>
        <dbReference type="Pfam" id="PF11738"/>
    </source>
</evidence>
<dbReference type="Pfam" id="PF11738">
    <property type="entry name" value="DUF3298"/>
    <property type="match status" value="1"/>
</dbReference>
<organism evidence="3">
    <name type="scientific">Intestinibacter bartlettii</name>
    <dbReference type="NCBI Taxonomy" id="261299"/>
    <lineage>
        <taxon>Bacteria</taxon>
        <taxon>Bacillati</taxon>
        <taxon>Bacillota</taxon>
        <taxon>Clostridia</taxon>
        <taxon>Peptostreptococcales</taxon>
        <taxon>Peptostreptococcaceae</taxon>
        <taxon>Intestinibacter</taxon>
    </lineage>
</organism>
<dbReference type="InterPro" id="IPR037126">
    <property type="entry name" value="PdaC/RsiV-like_sf"/>
</dbReference>
<dbReference type="InterPro" id="IPR021729">
    <property type="entry name" value="DUF3298"/>
</dbReference>